<reference evidence="7" key="1">
    <citation type="journal article" date="2019" name="Int. J. Syst. Evol. Microbiol.">
        <title>The Global Catalogue of Microorganisms (GCM) 10K type strain sequencing project: providing services to taxonomists for standard genome sequencing and annotation.</title>
        <authorList>
            <consortium name="The Broad Institute Genomics Platform"/>
            <consortium name="The Broad Institute Genome Sequencing Center for Infectious Disease"/>
            <person name="Wu L."/>
            <person name="Ma J."/>
        </authorList>
    </citation>
    <scope>NUCLEOTIDE SEQUENCE [LARGE SCALE GENOMIC DNA]</scope>
    <source>
        <strain evidence="7">TISTR 1511</strain>
    </source>
</reference>
<dbReference type="SMART" id="SM00346">
    <property type="entry name" value="HTH_ICLR"/>
    <property type="match status" value="1"/>
</dbReference>
<feature type="domain" description="IclR-ED" evidence="5">
    <location>
        <begin position="71"/>
        <end position="256"/>
    </location>
</feature>
<dbReference type="InterPro" id="IPR029016">
    <property type="entry name" value="GAF-like_dom_sf"/>
</dbReference>
<evidence type="ECO:0000313" key="7">
    <source>
        <dbReference type="Proteomes" id="UP001597453"/>
    </source>
</evidence>
<organism evidence="6 7">
    <name type="scientific">Gulosibacter bifidus</name>
    <dbReference type="NCBI Taxonomy" id="272239"/>
    <lineage>
        <taxon>Bacteria</taxon>
        <taxon>Bacillati</taxon>
        <taxon>Actinomycetota</taxon>
        <taxon>Actinomycetes</taxon>
        <taxon>Micrococcales</taxon>
        <taxon>Microbacteriaceae</taxon>
        <taxon>Gulosibacter</taxon>
    </lineage>
</organism>
<protein>
    <submittedName>
        <fullName evidence="6">IclR family transcriptional regulator</fullName>
    </submittedName>
</protein>
<dbReference type="PANTHER" id="PTHR30136">
    <property type="entry name" value="HELIX-TURN-HELIX TRANSCRIPTIONAL REGULATOR, ICLR FAMILY"/>
    <property type="match status" value="1"/>
</dbReference>
<dbReference type="Gene3D" id="3.30.450.40">
    <property type="match status" value="1"/>
</dbReference>
<evidence type="ECO:0000256" key="3">
    <source>
        <dbReference type="ARBA" id="ARBA00023163"/>
    </source>
</evidence>
<dbReference type="Gene3D" id="1.10.10.10">
    <property type="entry name" value="Winged helix-like DNA-binding domain superfamily/Winged helix DNA-binding domain"/>
    <property type="match status" value="1"/>
</dbReference>
<dbReference type="Proteomes" id="UP001597453">
    <property type="component" value="Unassembled WGS sequence"/>
</dbReference>
<dbReference type="SUPFAM" id="SSF55781">
    <property type="entry name" value="GAF domain-like"/>
    <property type="match status" value="1"/>
</dbReference>
<dbReference type="InterPro" id="IPR005471">
    <property type="entry name" value="Tscrpt_reg_IclR_N"/>
</dbReference>
<dbReference type="InterPro" id="IPR036388">
    <property type="entry name" value="WH-like_DNA-bd_sf"/>
</dbReference>
<accession>A0ABW5RKV0</accession>
<sequence length="262" mass="28786">MVSQADRAPAARQVLQVLDYLGSRQGPVSASGVATALGIPRSSLYQLLAVMTEQGYVLHLPDERKYGLGPKAYQLSLAYTRQDPLARIARPMVEQLVDELKENCAFALRSGREVFYIASERARFRPSTAAQEGVRLPLHLTASGRAILAHMPQSQVDALYPSADQFEQLTEDGTIRTPKALRAELERTRERGYGFEENAVLEDRATVACVVKDHLGVAIGALNTTYFAPRMSPEHLQTIVRALQQGARQVSLRLGADPALFA</sequence>
<dbReference type="InterPro" id="IPR014757">
    <property type="entry name" value="Tscrpt_reg_IclR_C"/>
</dbReference>
<feature type="domain" description="HTH iclR-type" evidence="4">
    <location>
        <begin position="8"/>
        <end position="70"/>
    </location>
</feature>
<keyword evidence="2" id="KW-0238">DNA-binding</keyword>
<name>A0ABW5RKV0_9MICO</name>
<gene>
    <name evidence="6" type="ORF">ACFSUQ_08350</name>
</gene>
<dbReference type="Pfam" id="PF09339">
    <property type="entry name" value="HTH_IclR"/>
    <property type="match status" value="1"/>
</dbReference>
<proteinExistence type="predicted"/>
<dbReference type="PROSITE" id="PS51077">
    <property type="entry name" value="HTH_ICLR"/>
    <property type="match status" value="1"/>
</dbReference>
<dbReference type="EMBL" id="JBHUNF010000004">
    <property type="protein sequence ID" value="MFD2675300.1"/>
    <property type="molecule type" value="Genomic_DNA"/>
</dbReference>
<evidence type="ECO:0000256" key="2">
    <source>
        <dbReference type="ARBA" id="ARBA00023125"/>
    </source>
</evidence>
<dbReference type="InterPro" id="IPR050707">
    <property type="entry name" value="HTH_MetabolicPath_Reg"/>
</dbReference>
<keyword evidence="7" id="KW-1185">Reference proteome</keyword>
<evidence type="ECO:0000259" key="5">
    <source>
        <dbReference type="PROSITE" id="PS51078"/>
    </source>
</evidence>
<dbReference type="InterPro" id="IPR036390">
    <property type="entry name" value="WH_DNA-bd_sf"/>
</dbReference>
<dbReference type="PANTHER" id="PTHR30136:SF24">
    <property type="entry name" value="HTH-TYPE TRANSCRIPTIONAL REPRESSOR ALLR"/>
    <property type="match status" value="1"/>
</dbReference>
<evidence type="ECO:0000256" key="1">
    <source>
        <dbReference type="ARBA" id="ARBA00023015"/>
    </source>
</evidence>
<evidence type="ECO:0000259" key="4">
    <source>
        <dbReference type="PROSITE" id="PS51077"/>
    </source>
</evidence>
<dbReference type="RefSeq" id="WP_159421486.1">
    <property type="nucleotide sequence ID" value="NZ_JBHUNF010000004.1"/>
</dbReference>
<dbReference type="Pfam" id="PF01614">
    <property type="entry name" value="IclR_C"/>
    <property type="match status" value="1"/>
</dbReference>
<dbReference type="PROSITE" id="PS51078">
    <property type="entry name" value="ICLR_ED"/>
    <property type="match status" value="1"/>
</dbReference>
<keyword evidence="3" id="KW-0804">Transcription</keyword>
<evidence type="ECO:0000313" key="6">
    <source>
        <dbReference type="EMBL" id="MFD2675300.1"/>
    </source>
</evidence>
<comment type="caution">
    <text evidence="6">The sequence shown here is derived from an EMBL/GenBank/DDBJ whole genome shotgun (WGS) entry which is preliminary data.</text>
</comment>
<keyword evidence="1" id="KW-0805">Transcription regulation</keyword>
<dbReference type="SUPFAM" id="SSF46785">
    <property type="entry name" value="Winged helix' DNA-binding domain"/>
    <property type="match status" value="1"/>
</dbReference>